<reference evidence="1" key="2">
    <citation type="submission" date="2020-05" db="UniProtKB">
        <authorList>
            <consortium name="EnsemblMetazoa"/>
        </authorList>
    </citation>
    <scope>IDENTIFICATION</scope>
    <source>
        <strain evidence="1">CM1001059</strain>
    </source>
</reference>
<dbReference type="AlphaFoldDB" id="A0A1I8JV01"/>
<dbReference type="EnsemblMetazoa" id="AMEC023142-RA">
    <property type="protein sequence ID" value="AMEC023142-PA"/>
    <property type="gene ID" value="AMEC023142"/>
</dbReference>
<dbReference type="Proteomes" id="UP000075902">
    <property type="component" value="Unassembled WGS sequence"/>
</dbReference>
<protein>
    <submittedName>
        <fullName evidence="1">Uncharacterized protein</fullName>
    </submittedName>
</protein>
<evidence type="ECO:0000313" key="1">
    <source>
        <dbReference type="EnsemblMetazoa" id="AMEC023142-PA"/>
    </source>
</evidence>
<evidence type="ECO:0000313" key="2">
    <source>
        <dbReference type="Proteomes" id="UP000075902"/>
    </source>
</evidence>
<proteinExistence type="predicted"/>
<name>A0A1I8JV01_9DIPT</name>
<accession>A0A1I8JV01</accession>
<keyword evidence="2" id="KW-1185">Reference proteome</keyword>
<organism evidence="1 2">
    <name type="scientific">Anopheles melas</name>
    <dbReference type="NCBI Taxonomy" id="34690"/>
    <lineage>
        <taxon>Eukaryota</taxon>
        <taxon>Metazoa</taxon>
        <taxon>Ecdysozoa</taxon>
        <taxon>Arthropoda</taxon>
        <taxon>Hexapoda</taxon>
        <taxon>Insecta</taxon>
        <taxon>Pterygota</taxon>
        <taxon>Neoptera</taxon>
        <taxon>Endopterygota</taxon>
        <taxon>Diptera</taxon>
        <taxon>Nematocera</taxon>
        <taxon>Culicoidea</taxon>
        <taxon>Culicidae</taxon>
        <taxon>Anophelinae</taxon>
        <taxon>Anopheles</taxon>
    </lineage>
</organism>
<sequence>MQEAVVTFTTKITGQVFPEIHPFRTTLTNVFLADALSVWYEGNILLHKPAQQPAEEGGPFYVCHMIRRFASFDGMPEMKPRTTLGLGSKQKIVIYFASSVLFSASSQRNTTHVRNSMPLKMNNTTRNFVARNKRTRTSSCTFGVQLKSAGRVILHI</sequence>
<dbReference type="VEuPathDB" id="VectorBase:AMEC023142"/>
<reference evidence="2" key="1">
    <citation type="submission" date="2014-01" db="EMBL/GenBank/DDBJ databases">
        <title>The Genome Sequence of Anopheles melas CM1001059_A (V2).</title>
        <authorList>
            <consortium name="The Broad Institute Genomics Platform"/>
            <person name="Neafsey D.E."/>
            <person name="Besansky N."/>
            <person name="Howell P."/>
            <person name="Walton C."/>
            <person name="Young S.K."/>
            <person name="Zeng Q."/>
            <person name="Gargeya S."/>
            <person name="Fitzgerald M."/>
            <person name="Haas B."/>
            <person name="Abouelleil A."/>
            <person name="Allen A.W."/>
            <person name="Alvarado L."/>
            <person name="Arachchi H.M."/>
            <person name="Berlin A.M."/>
            <person name="Chapman S.B."/>
            <person name="Gainer-Dewar J."/>
            <person name="Goldberg J."/>
            <person name="Griggs A."/>
            <person name="Gujja S."/>
            <person name="Hansen M."/>
            <person name="Howarth C."/>
            <person name="Imamovic A."/>
            <person name="Ireland A."/>
            <person name="Larimer J."/>
            <person name="McCowan C."/>
            <person name="Murphy C."/>
            <person name="Pearson M."/>
            <person name="Poon T.W."/>
            <person name="Priest M."/>
            <person name="Roberts A."/>
            <person name="Saif S."/>
            <person name="Shea T."/>
            <person name="Sisk P."/>
            <person name="Sykes S."/>
            <person name="Wortman J."/>
            <person name="Nusbaum C."/>
            <person name="Birren B."/>
        </authorList>
    </citation>
    <scope>NUCLEOTIDE SEQUENCE [LARGE SCALE GENOMIC DNA]</scope>
    <source>
        <strain evidence="2">CM1001059</strain>
    </source>
</reference>